<evidence type="ECO:0000256" key="3">
    <source>
        <dbReference type="ARBA" id="ARBA00022670"/>
    </source>
</evidence>
<accession>A0A5J4ZV95</accession>
<dbReference type="Gene3D" id="3.40.50.12670">
    <property type="match status" value="1"/>
</dbReference>
<keyword evidence="5" id="KW-0378">Hydrolase</keyword>
<dbReference type="FunFam" id="3.40.50.1820:FF:000072">
    <property type="entry name" value="Serine carboxypeptidase-like 19"/>
    <property type="match status" value="1"/>
</dbReference>
<keyword evidence="6" id="KW-0325">Glycoprotein</keyword>
<dbReference type="GO" id="GO:0019748">
    <property type="term" value="P:secondary metabolic process"/>
    <property type="evidence" value="ECO:0007669"/>
    <property type="project" value="TreeGrafter"/>
</dbReference>
<gene>
    <name evidence="8" type="ORF">F0562_009085</name>
</gene>
<evidence type="ECO:0008006" key="10">
    <source>
        <dbReference type="Google" id="ProtNLM"/>
    </source>
</evidence>
<evidence type="ECO:0000313" key="8">
    <source>
        <dbReference type="EMBL" id="KAA8522753.1"/>
    </source>
</evidence>
<reference evidence="8 9" key="1">
    <citation type="submission" date="2019-09" db="EMBL/GenBank/DDBJ databases">
        <title>A chromosome-level genome assembly of the Chinese tupelo Nyssa sinensis.</title>
        <authorList>
            <person name="Yang X."/>
            <person name="Kang M."/>
            <person name="Yang Y."/>
            <person name="Xiong H."/>
            <person name="Wang M."/>
            <person name="Zhang Z."/>
            <person name="Wang Z."/>
            <person name="Wu H."/>
            <person name="Ma T."/>
            <person name="Liu J."/>
            <person name="Xi Z."/>
        </authorList>
    </citation>
    <scope>NUCLEOTIDE SEQUENCE [LARGE SCALE GENOMIC DNA]</scope>
    <source>
        <strain evidence="8">J267</strain>
        <tissue evidence="8">Leaf</tissue>
    </source>
</reference>
<dbReference type="PRINTS" id="PR00724">
    <property type="entry name" value="CRBOXYPTASEC"/>
</dbReference>
<keyword evidence="7" id="KW-0472">Membrane</keyword>
<keyword evidence="3" id="KW-0645">Protease</keyword>
<evidence type="ECO:0000256" key="4">
    <source>
        <dbReference type="ARBA" id="ARBA00022729"/>
    </source>
</evidence>
<dbReference type="InterPro" id="IPR001563">
    <property type="entry name" value="Peptidase_S10"/>
</dbReference>
<feature type="transmembrane region" description="Helical" evidence="7">
    <location>
        <begin position="31"/>
        <end position="54"/>
    </location>
</feature>
<dbReference type="EMBL" id="CM018047">
    <property type="protein sequence ID" value="KAA8522753.1"/>
    <property type="molecule type" value="Genomic_DNA"/>
</dbReference>
<dbReference type="GO" id="GO:0004185">
    <property type="term" value="F:serine-type carboxypeptidase activity"/>
    <property type="evidence" value="ECO:0007669"/>
    <property type="project" value="InterPro"/>
</dbReference>
<dbReference type="AlphaFoldDB" id="A0A5J4ZV95"/>
<dbReference type="InterPro" id="IPR033124">
    <property type="entry name" value="Ser_caboxypep_his_AS"/>
</dbReference>
<evidence type="ECO:0000256" key="1">
    <source>
        <dbReference type="ARBA" id="ARBA00009431"/>
    </source>
</evidence>
<organism evidence="8 9">
    <name type="scientific">Nyssa sinensis</name>
    <dbReference type="NCBI Taxonomy" id="561372"/>
    <lineage>
        <taxon>Eukaryota</taxon>
        <taxon>Viridiplantae</taxon>
        <taxon>Streptophyta</taxon>
        <taxon>Embryophyta</taxon>
        <taxon>Tracheophyta</taxon>
        <taxon>Spermatophyta</taxon>
        <taxon>Magnoliopsida</taxon>
        <taxon>eudicotyledons</taxon>
        <taxon>Gunneridae</taxon>
        <taxon>Pentapetalae</taxon>
        <taxon>asterids</taxon>
        <taxon>Cornales</taxon>
        <taxon>Nyssaceae</taxon>
        <taxon>Nyssa</taxon>
    </lineage>
</organism>
<dbReference type="OrthoDB" id="443318at2759"/>
<keyword evidence="2" id="KW-0121">Carboxypeptidase</keyword>
<dbReference type="PANTHER" id="PTHR11802">
    <property type="entry name" value="SERINE PROTEASE FAMILY S10 SERINE CARBOXYPEPTIDASE"/>
    <property type="match status" value="1"/>
</dbReference>
<dbReference type="Proteomes" id="UP000325577">
    <property type="component" value="Linkage Group LG4"/>
</dbReference>
<evidence type="ECO:0000256" key="5">
    <source>
        <dbReference type="ARBA" id="ARBA00022801"/>
    </source>
</evidence>
<dbReference type="SUPFAM" id="SSF53474">
    <property type="entry name" value="alpha/beta-Hydrolases"/>
    <property type="match status" value="1"/>
</dbReference>
<keyword evidence="7" id="KW-1133">Transmembrane helix</keyword>
<evidence type="ECO:0000256" key="2">
    <source>
        <dbReference type="ARBA" id="ARBA00022645"/>
    </source>
</evidence>
<dbReference type="Gene3D" id="3.40.50.1820">
    <property type="entry name" value="alpha/beta hydrolase"/>
    <property type="match status" value="1"/>
</dbReference>
<dbReference type="PROSITE" id="PS00560">
    <property type="entry name" value="CARBOXYPEPT_SER_HIS"/>
    <property type="match status" value="1"/>
</dbReference>
<dbReference type="Pfam" id="PF00450">
    <property type="entry name" value="Peptidase_S10"/>
    <property type="match status" value="1"/>
</dbReference>
<name>A0A5J4ZV95_9ASTE</name>
<dbReference type="GO" id="GO:0006508">
    <property type="term" value="P:proteolysis"/>
    <property type="evidence" value="ECO:0007669"/>
    <property type="project" value="UniProtKB-KW"/>
</dbReference>
<evidence type="ECO:0000256" key="6">
    <source>
        <dbReference type="ARBA" id="ARBA00023180"/>
    </source>
</evidence>
<dbReference type="PANTHER" id="PTHR11802:SF487">
    <property type="entry name" value="SERINE CARBOXYPEPTIDASE-LIKE 13"/>
    <property type="match status" value="1"/>
</dbReference>
<keyword evidence="4" id="KW-0732">Signal</keyword>
<evidence type="ECO:0000256" key="7">
    <source>
        <dbReference type="SAM" id="Phobius"/>
    </source>
</evidence>
<evidence type="ECO:0000313" key="9">
    <source>
        <dbReference type="Proteomes" id="UP000325577"/>
    </source>
</evidence>
<comment type="similarity">
    <text evidence="1">Belongs to the peptidase S10 family.</text>
</comment>
<sequence>MVMAPKAAESEVANSQCLNTLCNRNGFNIPLCLWLLLLFFLSGFATSSTIVTTLPGFNGTLPFKLETGYIGVGELEEVQLFYYFVESQRNPVQDPLMLWLTGGPGCSCLSAFFFESGPVSFNIDGYKGGTPTLSLNENTWTKTVNILYLDAPVGTGFSYSKSNQGYYIDDYKSSAQTYEFLRKWLNDHPEFLENNLYIGGDSYSGIIVPMVVQEIINGNGIGTEPTLNLEGYILGNPVTDSNYDDNSRIPFAHRLTLISDELYKSAKTSCKGDYVNVDPSNEQCELDIQEIDELISDINLVQVLEPYCGDASLRPHEVNWHKRYLKEHSQSSLLSKLNESAYFCRDYSYVLSAVWANAKGVREALHVREGTKGIWERCNSSLAYTKDVTSSIVYHQNLTTTALRALIYSGDHDMSVPHIGTQEWIGTLNLTISSAWRAWFVDGQVAGYVKKLTESNYALTYATVKGAGHVAPEYKPKECYDMLDRWFAYYPL</sequence>
<dbReference type="GO" id="GO:0016747">
    <property type="term" value="F:acyltransferase activity, transferring groups other than amino-acyl groups"/>
    <property type="evidence" value="ECO:0007669"/>
    <property type="project" value="TreeGrafter"/>
</dbReference>
<keyword evidence="7" id="KW-0812">Transmembrane</keyword>
<dbReference type="FunFam" id="3.40.50.12670:FF:000001">
    <property type="entry name" value="Carboxypeptidase"/>
    <property type="match status" value="1"/>
</dbReference>
<keyword evidence="9" id="KW-1185">Reference proteome</keyword>
<dbReference type="InterPro" id="IPR029058">
    <property type="entry name" value="AB_hydrolase_fold"/>
</dbReference>
<proteinExistence type="inferred from homology"/>
<protein>
    <recommendedName>
        <fullName evidence="10">Serine carboxypeptidase-like 18</fullName>
    </recommendedName>
</protein>